<dbReference type="PANTHER" id="PTHR10458">
    <property type="entry name" value="PEPTIDE DEFORMYLASE"/>
    <property type="match status" value="1"/>
</dbReference>
<dbReference type="Gene3D" id="3.90.45.10">
    <property type="entry name" value="Peptide deformylase"/>
    <property type="match status" value="1"/>
</dbReference>
<gene>
    <name evidence="2" type="primary">def</name>
    <name evidence="4" type="ORF">KGD82_02875</name>
</gene>
<dbReference type="KEGG" id="nec:KGD82_02875"/>
<feature type="active site" evidence="2">
    <location>
        <position position="470"/>
    </location>
</feature>
<dbReference type="Pfam" id="PF01381">
    <property type="entry name" value="HTH_3"/>
    <property type="match status" value="1"/>
</dbReference>
<dbReference type="GO" id="GO:0042586">
    <property type="term" value="F:peptide deformylase activity"/>
    <property type="evidence" value="ECO:0007669"/>
    <property type="project" value="UniProtKB-UniRule"/>
</dbReference>
<dbReference type="EMBL" id="CP074402">
    <property type="protein sequence ID" value="QVJ01920.1"/>
    <property type="molecule type" value="Genomic_DNA"/>
</dbReference>
<comment type="similarity">
    <text evidence="1 2">Belongs to the polypeptide deformylase family.</text>
</comment>
<dbReference type="SMART" id="SM00530">
    <property type="entry name" value="HTH_XRE"/>
    <property type="match status" value="1"/>
</dbReference>
<dbReference type="AlphaFoldDB" id="A0A975LAB1"/>
<evidence type="ECO:0000313" key="4">
    <source>
        <dbReference type="EMBL" id="QVJ01920.1"/>
    </source>
</evidence>
<evidence type="ECO:0000256" key="2">
    <source>
        <dbReference type="HAMAP-Rule" id="MF_00163"/>
    </source>
</evidence>
<dbReference type="EC" id="3.5.1.88" evidence="2"/>
<feature type="binding site" evidence="2">
    <location>
        <position position="469"/>
    </location>
    <ligand>
        <name>Fe cation</name>
        <dbReference type="ChEBI" id="CHEBI:24875"/>
    </ligand>
</feature>
<dbReference type="PANTHER" id="PTHR10458:SF22">
    <property type="entry name" value="PEPTIDE DEFORMYLASE"/>
    <property type="match status" value="1"/>
</dbReference>
<dbReference type="SUPFAM" id="SSF47413">
    <property type="entry name" value="lambda repressor-like DNA-binding domains"/>
    <property type="match status" value="1"/>
</dbReference>
<keyword evidence="2" id="KW-0479">Metal-binding</keyword>
<feature type="binding site" evidence="2">
    <location>
        <position position="473"/>
    </location>
    <ligand>
        <name>Fe cation</name>
        <dbReference type="ChEBI" id="CHEBI:24875"/>
    </ligand>
</feature>
<comment type="function">
    <text evidence="2">Removes the formyl group from the N-terminal Met of newly synthesized proteins. Requires at least a dipeptide for an efficient rate of reaction. N-terminal L-methionine is a prerequisite for activity but the enzyme has broad specificity at other positions.</text>
</comment>
<dbReference type="InterPro" id="IPR023635">
    <property type="entry name" value="Peptide_deformylase"/>
</dbReference>
<name>A0A975LAB1_9ACTN</name>
<keyword evidence="2" id="KW-0408">Iron</keyword>
<comment type="cofactor">
    <cofactor evidence="2">
        <name>Fe(2+)</name>
        <dbReference type="ChEBI" id="CHEBI:29033"/>
    </cofactor>
    <text evidence="2">Binds 1 Fe(2+) ion.</text>
</comment>
<keyword evidence="2" id="KW-0378">Hydrolase</keyword>
<proteinExistence type="inferred from homology"/>
<evidence type="ECO:0000259" key="3">
    <source>
        <dbReference type="PROSITE" id="PS50943"/>
    </source>
</evidence>
<dbReference type="HAMAP" id="MF_00163">
    <property type="entry name" value="Pep_deformylase"/>
    <property type="match status" value="1"/>
</dbReference>
<feature type="domain" description="HTH cro/C1-type" evidence="3">
    <location>
        <begin position="34"/>
        <end position="87"/>
    </location>
</feature>
<dbReference type="PRINTS" id="PR01576">
    <property type="entry name" value="PDEFORMYLASE"/>
</dbReference>
<comment type="catalytic activity">
    <reaction evidence="2">
        <text>N-terminal N-formyl-L-methionyl-[peptide] + H2O = N-terminal L-methionyl-[peptide] + formate</text>
        <dbReference type="Rhea" id="RHEA:24420"/>
        <dbReference type="Rhea" id="RHEA-COMP:10639"/>
        <dbReference type="Rhea" id="RHEA-COMP:10640"/>
        <dbReference type="ChEBI" id="CHEBI:15377"/>
        <dbReference type="ChEBI" id="CHEBI:15740"/>
        <dbReference type="ChEBI" id="CHEBI:49298"/>
        <dbReference type="ChEBI" id="CHEBI:64731"/>
        <dbReference type="EC" id="3.5.1.88"/>
    </reaction>
</comment>
<dbReference type="Pfam" id="PF01327">
    <property type="entry name" value="Pep_deformylase"/>
    <property type="match status" value="1"/>
</dbReference>
<dbReference type="GO" id="GO:0003677">
    <property type="term" value="F:DNA binding"/>
    <property type="evidence" value="ECO:0007669"/>
    <property type="project" value="InterPro"/>
</dbReference>
<sequence length="516" mass="58157">MRRIQSRFTHTITLRVRDNQLYGHPSPADFPAALTHWRKLRRLTKKALSEAMGFDPSYISHVESGRYPASEEFARLAEQKLSSAGELWRSWQAAPHSRSTPAGGGELFVDLDHAELRYHNGTYTASMRRRVVNGGNEPVTRYLARISVDRHPGRPELSNELYRNHPLTWERLNLTATCDGEPMVWVAKHDRDSFKEVWLSFENENSMFPLYPGQSASLEYSYVVGSDQWGQWFQRAIRLPTRAVSVELRFPASLEPGVWGTETSTTAAAVPLRSAIQRQEEDGEVSFTWHTIDPPIGARYRLEWRWRSNPEHDAEARPALRTASDRMRAAGIVQEGQEILARTAQPFRLPEEAKQAEEVVGQLHRAVQRVRDHHHFGKGMGLAAPQIGVDRAAAVVLPPNPDAATVLLLNPVIISESSETDSQYEGCLSFFDVRGLVPRSRRIEVEHTKPDGSTTITVFTDALARLVAHEVDHLHGVTYKDRMAEGVSPIPVEEYRGTGTSWSYDRSTVTTSPAEE</sequence>
<evidence type="ECO:0000256" key="1">
    <source>
        <dbReference type="ARBA" id="ARBA00010759"/>
    </source>
</evidence>
<dbReference type="GO" id="GO:0046872">
    <property type="term" value="F:metal ion binding"/>
    <property type="evidence" value="ECO:0007669"/>
    <property type="project" value="UniProtKB-KW"/>
</dbReference>
<dbReference type="GO" id="GO:0006412">
    <property type="term" value="P:translation"/>
    <property type="evidence" value="ECO:0007669"/>
    <property type="project" value="UniProtKB-UniRule"/>
</dbReference>
<dbReference type="InterPro" id="IPR001387">
    <property type="entry name" value="Cro/C1-type_HTH"/>
</dbReference>
<keyword evidence="2" id="KW-0648">Protein biosynthesis</keyword>
<accession>A0A975LAB1</accession>
<dbReference type="SUPFAM" id="SSF56420">
    <property type="entry name" value="Peptide deformylase"/>
    <property type="match status" value="1"/>
</dbReference>
<feature type="binding site" evidence="2">
    <location>
        <position position="427"/>
    </location>
    <ligand>
        <name>Fe cation</name>
        <dbReference type="ChEBI" id="CHEBI:24875"/>
    </ligand>
</feature>
<evidence type="ECO:0000313" key="5">
    <source>
        <dbReference type="Proteomes" id="UP000682416"/>
    </source>
</evidence>
<dbReference type="PROSITE" id="PS50943">
    <property type="entry name" value="HTH_CROC1"/>
    <property type="match status" value="1"/>
</dbReference>
<organism evidence="4 5">
    <name type="scientific">Nocardiopsis eucommiae</name>
    <dbReference type="NCBI Taxonomy" id="2831970"/>
    <lineage>
        <taxon>Bacteria</taxon>
        <taxon>Bacillati</taxon>
        <taxon>Actinomycetota</taxon>
        <taxon>Actinomycetes</taxon>
        <taxon>Streptosporangiales</taxon>
        <taxon>Nocardiopsidaceae</taxon>
        <taxon>Nocardiopsis</taxon>
    </lineage>
</organism>
<protein>
    <recommendedName>
        <fullName evidence="2">Peptide deformylase</fullName>
        <shortName evidence="2">PDF</shortName>
        <ecNumber evidence="2">3.5.1.88</ecNumber>
    </recommendedName>
    <alternativeName>
        <fullName evidence="2">Polypeptide deformylase</fullName>
    </alternativeName>
</protein>
<dbReference type="CDD" id="cd00093">
    <property type="entry name" value="HTH_XRE"/>
    <property type="match status" value="1"/>
</dbReference>
<reference evidence="4" key="1">
    <citation type="submission" date="2021-05" db="EMBL/GenBank/DDBJ databases">
        <authorList>
            <person name="Kaiqin L."/>
            <person name="Jian G."/>
        </authorList>
    </citation>
    <scope>NUCLEOTIDE SEQUENCE</scope>
    <source>
        <strain evidence="4">HDS5</strain>
    </source>
</reference>
<dbReference type="Gene3D" id="1.10.260.40">
    <property type="entry name" value="lambda repressor-like DNA-binding domains"/>
    <property type="match status" value="1"/>
</dbReference>
<dbReference type="InterPro" id="IPR010982">
    <property type="entry name" value="Lambda_DNA-bd_dom_sf"/>
</dbReference>
<dbReference type="Proteomes" id="UP000682416">
    <property type="component" value="Chromosome"/>
</dbReference>
<keyword evidence="5" id="KW-1185">Reference proteome</keyword>
<dbReference type="InterPro" id="IPR036821">
    <property type="entry name" value="Peptide_deformylase_sf"/>
</dbReference>